<proteinExistence type="predicted"/>
<dbReference type="AlphaFoldDB" id="A0A5C5WEZ8"/>
<comment type="caution">
    <text evidence="1">The sequence shown here is derived from an EMBL/GenBank/DDBJ whole genome shotgun (WGS) entry which is preliminary data.</text>
</comment>
<name>A0A5C5WEZ8_9BACT</name>
<keyword evidence="2" id="KW-1185">Reference proteome</keyword>
<accession>A0A5C5WEZ8</accession>
<organism evidence="1 2">
    <name type="scientific">Rubripirellula amarantea</name>
    <dbReference type="NCBI Taxonomy" id="2527999"/>
    <lineage>
        <taxon>Bacteria</taxon>
        <taxon>Pseudomonadati</taxon>
        <taxon>Planctomycetota</taxon>
        <taxon>Planctomycetia</taxon>
        <taxon>Pirellulales</taxon>
        <taxon>Pirellulaceae</taxon>
        <taxon>Rubripirellula</taxon>
    </lineage>
</organism>
<gene>
    <name evidence="1" type="ORF">Pla22_45540</name>
</gene>
<reference evidence="1 2" key="1">
    <citation type="submission" date="2019-02" db="EMBL/GenBank/DDBJ databases">
        <title>Deep-cultivation of Planctomycetes and their phenomic and genomic characterization uncovers novel biology.</title>
        <authorList>
            <person name="Wiegand S."/>
            <person name="Jogler M."/>
            <person name="Boedeker C."/>
            <person name="Pinto D."/>
            <person name="Vollmers J."/>
            <person name="Rivas-Marin E."/>
            <person name="Kohn T."/>
            <person name="Peeters S.H."/>
            <person name="Heuer A."/>
            <person name="Rast P."/>
            <person name="Oberbeckmann S."/>
            <person name="Bunk B."/>
            <person name="Jeske O."/>
            <person name="Meyerdierks A."/>
            <person name="Storesund J.E."/>
            <person name="Kallscheuer N."/>
            <person name="Luecker S."/>
            <person name="Lage O.M."/>
            <person name="Pohl T."/>
            <person name="Merkel B.J."/>
            <person name="Hornburger P."/>
            <person name="Mueller R.-W."/>
            <person name="Bruemmer F."/>
            <person name="Labrenz M."/>
            <person name="Spormann A.M."/>
            <person name="Op Den Camp H."/>
            <person name="Overmann J."/>
            <person name="Amann R."/>
            <person name="Jetten M.S.M."/>
            <person name="Mascher T."/>
            <person name="Medema M.H."/>
            <person name="Devos D.P."/>
            <person name="Kaster A.-K."/>
            <person name="Ovreas L."/>
            <person name="Rohde M."/>
            <person name="Galperin M.Y."/>
            <person name="Jogler C."/>
        </authorList>
    </citation>
    <scope>NUCLEOTIDE SEQUENCE [LARGE SCALE GENOMIC DNA]</scope>
    <source>
        <strain evidence="1 2">Pla22</strain>
    </source>
</reference>
<sequence length="186" mass="21034">MAILDIVRSLGQRKQTELELAATAKQRLLVDFNKAVAEHCAGREVDQQAVSDYLETVAAPEKTWQEAEQECRNSIKRDELQTQLAELVAAKSEMVSERRSLELDSRWREGLVLESGPLAAVAMRARTIIDNATKPKAAMFADWRTALRVVEDTLDRIELIDVEVRYLDRDITRTRVAIDNLNVVAD</sequence>
<dbReference type="RefSeq" id="WP_146516885.1">
    <property type="nucleotide sequence ID" value="NZ_SJPI01000003.1"/>
</dbReference>
<protein>
    <submittedName>
        <fullName evidence="1">Uncharacterized protein</fullName>
    </submittedName>
</protein>
<evidence type="ECO:0000313" key="2">
    <source>
        <dbReference type="Proteomes" id="UP000316598"/>
    </source>
</evidence>
<evidence type="ECO:0000313" key="1">
    <source>
        <dbReference type="EMBL" id="TWT49358.1"/>
    </source>
</evidence>
<dbReference type="EMBL" id="SJPI01000003">
    <property type="protein sequence ID" value="TWT49358.1"/>
    <property type="molecule type" value="Genomic_DNA"/>
</dbReference>
<dbReference type="Proteomes" id="UP000316598">
    <property type="component" value="Unassembled WGS sequence"/>
</dbReference>